<dbReference type="CDD" id="cd01998">
    <property type="entry name" value="MnmA_TRMU-like"/>
    <property type="match status" value="1"/>
</dbReference>
<comment type="subcellular location">
    <subcellularLocation>
        <location evidence="2">Mitochondrion</location>
    </subcellularLocation>
</comment>
<dbReference type="GO" id="GO:0000049">
    <property type="term" value="F:tRNA binding"/>
    <property type="evidence" value="ECO:0007669"/>
    <property type="project" value="UniProtKB-KW"/>
</dbReference>
<comment type="similarity">
    <text evidence="3">Belongs to the MnmA/TRMU family.</text>
</comment>
<dbReference type="Gene3D" id="3.40.50.620">
    <property type="entry name" value="HUPs"/>
    <property type="match status" value="1"/>
</dbReference>
<comment type="caution">
    <text evidence="16">The sequence shown here is derived from an EMBL/GenBank/DDBJ whole genome shotgun (WGS) entry which is preliminary data.</text>
</comment>
<keyword evidence="5" id="KW-0820">tRNA-binding</keyword>
<evidence type="ECO:0000259" key="15">
    <source>
        <dbReference type="Pfam" id="PF20259"/>
    </source>
</evidence>
<evidence type="ECO:0000256" key="9">
    <source>
        <dbReference type="ARBA" id="ARBA00022840"/>
    </source>
</evidence>
<dbReference type="GO" id="GO:0005739">
    <property type="term" value="C:mitochondrion"/>
    <property type="evidence" value="ECO:0007669"/>
    <property type="project" value="UniProtKB-SubCell"/>
</dbReference>
<keyword evidence="7" id="KW-0819">tRNA processing</keyword>
<gene>
    <name evidence="16" type="ORF">FCC1311_007332</name>
</gene>
<dbReference type="PANTHER" id="PTHR11933">
    <property type="entry name" value="TRNA 5-METHYLAMINOMETHYL-2-THIOURIDYLATE -METHYLTRANSFERASE"/>
    <property type="match status" value="1"/>
</dbReference>
<keyword evidence="9" id="KW-0067">ATP-binding</keyword>
<proteinExistence type="inferred from homology"/>
<evidence type="ECO:0000256" key="11">
    <source>
        <dbReference type="ARBA" id="ARBA00023157"/>
    </source>
</evidence>
<feature type="domain" description="tRNA-specific 2-thiouridylase MnmA-like central" evidence="15">
    <location>
        <begin position="251"/>
        <end position="312"/>
    </location>
</feature>
<keyword evidence="8" id="KW-0547">Nucleotide-binding</keyword>
<evidence type="ECO:0000256" key="5">
    <source>
        <dbReference type="ARBA" id="ARBA00022555"/>
    </source>
</evidence>
<dbReference type="InterPro" id="IPR046884">
    <property type="entry name" value="MnmA-like_central"/>
</dbReference>
<dbReference type="InterPro" id="IPR023382">
    <property type="entry name" value="MnmA-like_central_sf"/>
</dbReference>
<feature type="domain" description="tRNA-specific 2-thiouridylase MnmA-like C-terminal" evidence="14">
    <location>
        <begin position="333"/>
        <end position="409"/>
    </location>
</feature>
<comment type="function">
    <text evidence="1">Catalyzes the 2-thiolation of uridine at the wobble position (U34) of mitochondrial tRNA(Lys), tRNA(Glu) and tRNA(Gln). Required for the formation of 5-taurinomethyl-2-thiouridine (tm5s2U) of mitochondrial tRNA(Lys), tRNA(Glu), and tRNA(Gln) at the wobble position. ATP is required to activate the C2 atom of the wobble base.</text>
</comment>
<dbReference type="NCBIfam" id="TIGR00420">
    <property type="entry name" value="trmU"/>
    <property type="match status" value="1"/>
</dbReference>
<keyword evidence="11" id="KW-1015">Disulfide bond</keyword>
<evidence type="ECO:0000259" key="14">
    <source>
        <dbReference type="Pfam" id="PF20258"/>
    </source>
</evidence>
<dbReference type="SUPFAM" id="SSF52402">
    <property type="entry name" value="Adenine nucleotide alpha hydrolases-like"/>
    <property type="match status" value="1"/>
</dbReference>
<dbReference type="AlphaFoldDB" id="A0A2R5GA03"/>
<evidence type="ECO:0000256" key="10">
    <source>
        <dbReference type="ARBA" id="ARBA00022884"/>
    </source>
</evidence>
<dbReference type="Proteomes" id="UP000241890">
    <property type="component" value="Unassembled WGS sequence"/>
</dbReference>
<dbReference type="EMBL" id="BEYU01000006">
    <property type="protein sequence ID" value="GBG24514.1"/>
    <property type="molecule type" value="Genomic_DNA"/>
</dbReference>
<name>A0A2R5GA03_9STRA</name>
<dbReference type="FunFam" id="3.40.50.620:FF:000104">
    <property type="entry name" value="Mitochondrial tRNA-specific 2-thiouridylase 1"/>
    <property type="match status" value="1"/>
</dbReference>
<dbReference type="PANTHER" id="PTHR11933:SF5">
    <property type="entry name" value="MITOCHONDRIAL TRNA-SPECIFIC 2-THIOURIDYLASE 1"/>
    <property type="match status" value="1"/>
</dbReference>
<dbReference type="Gene3D" id="2.30.30.280">
    <property type="entry name" value="Adenine nucleotide alpha hydrolases-like domains"/>
    <property type="match status" value="1"/>
</dbReference>
<protein>
    <recommendedName>
        <fullName evidence="4">tRNA-5-taurinomethyluridine 2-sulfurtransferase</fullName>
        <ecNumber evidence="4">2.8.1.14</ecNumber>
    </recommendedName>
</protein>
<dbReference type="InterPro" id="IPR014729">
    <property type="entry name" value="Rossmann-like_a/b/a_fold"/>
</dbReference>
<evidence type="ECO:0000256" key="3">
    <source>
        <dbReference type="ARBA" id="ARBA00006191"/>
    </source>
</evidence>
<sequence length="435" mass="47718">MLARIAQRARARPLHFASRHASSAPRGGGDSELASTAAKRRVVVGISGGVDSSVAALLLKQSGQFDEVVGVFMQNWDPGDEAGDSYTCPIAEDYKYAREVCEQLDIELHAVNFVQEYWNEVFEPYLTGFRRGTPNPDIFCNREIKFKCFRKHVEERFGKDTHLATGHYASLRRDEADPNALPLLVKAVDPIKDQTYFLCGVPGEALRRVHFPLGHLHKTRVREIAAEAGLCTASKKDSVGICFVGKRKFGDFIEEYIEPVGGDFVNEDGVHLGTHSNVHAFTHGQRAPISGAASKMYVARKDIATGRILVVDNPRHPLLLAQALRIHRSALYWVNGEAPGPLGENPGKSTLSCMCKVRYRTQDVPVTLRFTDASCEWLEVRFENAAGSATSQQVAAFYLGDVCLGGGVIHEVQSLAGEDADCTSTTPEMAASTRL</sequence>
<evidence type="ECO:0000313" key="16">
    <source>
        <dbReference type="EMBL" id="GBG24514.1"/>
    </source>
</evidence>
<evidence type="ECO:0000313" key="17">
    <source>
        <dbReference type="Proteomes" id="UP000241890"/>
    </source>
</evidence>
<evidence type="ECO:0000256" key="6">
    <source>
        <dbReference type="ARBA" id="ARBA00022679"/>
    </source>
</evidence>
<evidence type="ECO:0000256" key="8">
    <source>
        <dbReference type="ARBA" id="ARBA00022741"/>
    </source>
</evidence>
<keyword evidence="17" id="KW-1185">Reference proteome</keyword>
<evidence type="ECO:0000256" key="12">
    <source>
        <dbReference type="ARBA" id="ARBA00049564"/>
    </source>
</evidence>
<dbReference type="Pfam" id="PF20258">
    <property type="entry name" value="tRNA_Me_trans_C"/>
    <property type="match status" value="1"/>
</dbReference>
<accession>A0A2R5GA03</accession>
<evidence type="ECO:0000256" key="2">
    <source>
        <dbReference type="ARBA" id="ARBA00004173"/>
    </source>
</evidence>
<dbReference type="Gene3D" id="2.40.30.10">
    <property type="entry name" value="Translation factors"/>
    <property type="match status" value="1"/>
</dbReference>
<dbReference type="Pfam" id="PF20259">
    <property type="entry name" value="tRNA_Me_trans_M"/>
    <property type="match status" value="1"/>
</dbReference>
<dbReference type="GO" id="GO:0061708">
    <property type="term" value="F:tRNA-5-taurinomethyluridine 2-sulfurtransferase"/>
    <property type="evidence" value="ECO:0007669"/>
    <property type="project" value="UniProtKB-EC"/>
</dbReference>
<keyword evidence="10" id="KW-0694">RNA-binding</keyword>
<feature type="region of interest" description="Disordered" evidence="13">
    <location>
        <begin position="1"/>
        <end position="32"/>
    </location>
</feature>
<evidence type="ECO:0000256" key="7">
    <source>
        <dbReference type="ARBA" id="ARBA00022694"/>
    </source>
</evidence>
<dbReference type="InterPro" id="IPR046885">
    <property type="entry name" value="MnmA-like_C"/>
</dbReference>
<comment type="catalytic activity">
    <reaction evidence="12">
        <text>5-taurinomethyluridine(34) in tRNA + S-sulfanyl-L-cysteinyl-[protein] + AH2 + ATP = 5-taurinomethyl-2-thiouridine(34) in tRNA + L-cysteinyl-[protein] + A + AMP + diphosphate + H(+)</text>
        <dbReference type="Rhea" id="RHEA:47040"/>
        <dbReference type="Rhea" id="RHEA-COMP:10131"/>
        <dbReference type="Rhea" id="RHEA-COMP:11726"/>
        <dbReference type="Rhea" id="RHEA-COMP:11732"/>
        <dbReference type="Rhea" id="RHEA-COMP:11733"/>
        <dbReference type="ChEBI" id="CHEBI:13193"/>
        <dbReference type="ChEBI" id="CHEBI:15378"/>
        <dbReference type="ChEBI" id="CHEBI:17499"/>
        <dbReference type="ChEBI" id="CHEBI:29950"/>
        <dbReference type="ChEBI" id="CHEBI:30616"/>
        <dbReference type="ChEBI" id="CHEBI:33019"/>
        <dbReference type="ChEBI" id="CHEBI:61963"/>
        <dbReference type="ChEBI" id="CHEBI:87171"/>
        <dbReference type="ChEBI" id="CHEBI:87172"/>
        <dbReference type="ChEBI" id="CHEBI:456215"/>
        <dbReference type="EC" id="2.8.1.14"/>
    </reaction>
</comment>
<dbReference type="InterPro" id="IPR004506">
    <property type="entry name" value="MnmA-like"/>
</dbReference>
<dbReference type="Pfam" id="PF03054">
    <property type="entry name" value="tRNA_Me_trans"/>
    <property type="match status" value="1"/>
</dbReference>
<reference evidence="16 17" key="1">
    <citation type="submission" date="2017-12" db="EMBL/GenBank/DDBJ databases">
        <title>Sequencing, de novo assembly and annotation of complete genome of a new Thraustochytrid species, strain FCC1311.</title>
        <authorList>
            <person name="Sedici K."/>
            <person name="Godart F."/>
            <person name="Aiese Cigliano R."/>
            <person name="Sanseverino W."/>
            <person name="Barakat M."/>
            <person name="Ortet P."/>
            <person name="Marechal E."/>
            <person name="Cagnac O."/>
            <person name="Amato A."/>
        </authorList>
    </citation>
    <scope>NUCLEOTIDE SEQUENCE [LARGE SCALE GENOMIC DNA]</scope>
</reference>
<evidence type="ECO:0000256" key="13">
    <source>
        <dbReference type="SAM" id="MobiDB-lite"/>
    </source>
</evidence>
<dbReference type="GO" id="GO:0002143">
    <property type="term" value="P:tRNA wobble position uridine thiolation"/>
    <property type="evidence" value="ECO:0007669"/>
    <property type="project" value="TreeGrafter"/>
</dbReference>
<dbReference type="InParanoid" id="A0A2R5GA03"/>
<evidence type="ECO:0000256" key="4">
    <source>
        <dbReference type="ARBA" id="ARBA00011953"/>
    </source>
</evidence>
<keyword evidence="6" id="KW-0808">Transferase</keyword>
<dbReference type="NCBIfam" id="NF001138">
    <property type="entry name" value="PRK00143.1"/>
    <property type="match status" value="1"/>
</dbReference>
<organism evidence="16 17">
    <name type="scientific">Hondaea fermentalgiana</name>
    <dbReference type="NCBI Taxonomy" id="2315210"/>
    <lineage>
        <taxon>Eukaryota</taxon>
        <taxon>Sar</taxon>
        <taxon>Stramenopiles</taxon>
        <taxon>Bigyra</taxon>
        <taxon>Labyrinthulomycetes</taxon>
        <taxon>Thraustochytrida</taxon>
        <taxon>Thraustochytriidae</taxon>
        <taxon>Hondaea</taxon>
    </lineage>
</organism>
<dbReference type="EC" id="2.8.1.14" evidence="4"/>
<dbReference type="GO" id="GO:0005524">
    <property type="term" value="F:ATP binding"/>
    <property type="evidence" value="ECO:0007669"/>
    <property type="project" value="UniProtKB-KW"/>
</dbReference>
<dbReference type="OrthoDB" id="3685at2759"/>
<evidence type="ECO:0000256" key="1">
    <source>
        <dbReference type="ARBA" id="ARBA00003986"/>
    </source>
</evidence>